<dbReference type="Proteomes" id="UP000554837">
    <property type="component" value="Unassembled WGS sequence"/>
</dbReference>
<evidence type="ECO:0008006" key="4">
    <source>
        <dbReference type="Google" id="ProtNLM"/>
    </source>
</evidence>
<organism evidence="2 3">
    <name type="scientific">Inhella inkyongensis</name>
    <dbReference type="NCBI Taxonomy" id="392593"/>
    <lineage>
        <taxon>Bacteria</taxon>
        <taxon>Pseudomonadati</taxon>
        <taxon>Pseudomonadota</taxon>
        <taxon>Betaproteobacteria</taxon>
        <taxon>Burkholderiales</taxon>
        <taxon>Sphaerotilaceae</taxon>
        <taxon>Inhella</taxon>
    </lineage>
</organism>
<dbReference type="RefSeq" id="WP_175423543.1">
    <property type="nucleotide sequence ID" value="NZ_CP040709.1"/>
</dbReference>
<name>A0A840S4W0_9BURK</name>
<accession>A0A840S4W0</accession>
<sequence>MLLPGRRRNLKPTRSLFALGCAVALAHGLALWFLPPPQTAPPLPERLKVALVRPIALQSPPRVTQGAGKVRRLTEAAAARGGVKTDVESVQPALPAQEADLPLRTPPPLDLGAERADEPGPEWPLSSRLRYGLTGHYQGPVHGDAEVEWLRQGARYQVRLMVSVGPRLAPFMRRTLVSEGRLGAQGIAPQRFSEETRMLLFAPRRLGVELGPTELAFSNGRRERTPAGVQDSASQFAHLSWLLLTGRVQPAVGVAIDLPLALPARLQPWRYELEGLETVETPLGALPAWKLAPRVTDRRGALLATVWLAPQLQYLPVRIDIQQDEHTQIRLVLAEPPLQEAARPSADNANHPEGDPKP</sequence>
<dbReference type="Pfam" id="PF11306">
    <property type="entry name" value="DUF3108"/>
    <property type="match status" value="1"/>
</dbReference>
<dbReference type="AlphaFoldDB" id="A0A840S4W0"/>
<comment type="caution">
    <text evidence="2">The sequence shown here is derived from an EMBL/GenBank/DDBJ whole genome shotgun (WGS) entry which is preliminary data.</text>
</comment>
<dbReference type="EMBL" id="JACHHO010000002">
    <property type="protein sequence ID" value="MBB5204508.1"/>
    <property type="molecule type" value="Genomic_DNA"/>
</dbReference>
<evidence type="ECO:0000313" key="2">
    <source>
        <dbReference type="EMBL" id="MBB5204508.1"/>
    </source>
</evidence>
<keyword evidence="3" id="KW-1185">Reference proteome</keyword>
<protein>
    <recommendedName>
        <fullName evidence="4">DUF3108 domain-containing protein</fullName>
    </recommendedName>
</protein>
<evidence type="ECO:0000313" key="3">
    <source>
        <dbReference type="Proteomes" id="UP000554837"/>
    </source>
</evidence>
<proteinExistence type="predicted"/>
<evidence type="ECO:0000256" key="1">
    <source>
        <dbReference type="SAM" id="MobiDB-lite"/>
    </source>
</evidence>
<feature type="region of interest" description="Disordered" evidence="1">
    <location>
        <begin position="81"/>
        <end position="123"/>
    </location>
</feature>
<gene>
    <name evidence="2" type="ORF">HNQ51_001822</name>
</gene>
<feature type="region of interest" description="Disordered" evidence="1">
    <location>
        <begin position="337"/>
        <end position="358"/>
    </location>
</feature>
<reference evidence="2 3" key="1">
    <citation type="submission" date="2020-08" db="EMBL/GenBank/DDBJ databases">
        <title>Genomic Encyclopedia of Type Strains, Phase IV (KMG-IV): sequencing the most valuable type-strain genomes for metagenomic binning, comparative biology and taxonomic classification.</title>
        <authorList>
            <person name="Goeker M."/>
        </authorList>
    </citation>
    <scope>NUCLEOTIDE SEQUENCE [LARGE SCALE GENOMIC DNA]</scope>
    <source>
        <strain evidence="2 3">DSM 23958</strain>
    </source>
</reference>
<dbReference type="InterPro" id="IPR021457">
    <property type="entry name" value="DUF3108"/>
</dbReference>